<keyword evidence="3 4" id="KW-0560">Oxidoreductase</keyword>
<dbReference type="InterPro" id="IPR016163">
    <property type="entry name" value="Ald_DH_C"/>
</dbReference>
<dbReference type="PROSITE" id="PS00070">
    <property type="entry name" value="ALDEHYDE_DEHYDR_CYS"/>
    <property type="match status" value="1"/>
</dbReference>
<dbReference type="CDD" id="cd07135">
    <property type="entry name" value="ALDH_F14-YMR110C"/>
    <property type="match status" value="1"/>
</dbReference>
<reference evidence="9" key="1">
    <citation type="journal article" date="2017" name="Genome Biol.">
        <title>Comparative genomics reveals high biological diversity and specific adaptations in the industrially and medically important fungal genus Aspergillus.</title>
        <authorList>
            <person name="de Vries R.P."/>
            <person name="Riley R."/>
            <person name="Wiebenga A."/>
            <person name="Aguilar-Osorio G."/>
            <person name="Amillis S."/>
            <person name="Uchima C.A."/>
            <person name="Anderluh G."/>
            <person name="Asadollahi M."/>
            <person name="Askin M."/>
            <person name="Barry K."/>
            <person name="Battaglia E."/>
            <person name="Bayram O."/>
            <person name="Benocci T."/>
            <person name="Braus-Stromeyer S.A."/>
            <person name="Caldana C."/>
            <person name="Canovas D."/>
            <person name="Cerqueira G.C."/>
            <person name="Chen F."/>
            <person name="Chen W."/>
            <person name="Choi C."/>
            <person name="Clum A."/>
            <person name="Dos Santos R.A."/>
            <person name="Damasio A.R."/>
            <person name="Diallinas G."/>
            <person name="Emri T."/>
            <person name="Fekete E."/>
            <person name="Flipphi M."/>
            <person name="Freyberg S."/>
            <person name="Gallo A."/>
            <person name="Gournas C."/>
            <person name="Habgood R."/>
            <person name="Hainaut M."/>
            <person name="Harispe M.L."/>
            <person name="Henrissat B."/>
            <person name="Hilden K.S."/>
            <person name="Hope R."/>
            <person name="Hossain A."/>
            <person name="Karabika E."/>
            <person name="Karaffa L."/>
            <person name="Karanyi Z."/>
            <person name="Krasevec N."/>
            <person name="Kuo A."/>
            <person name="Kusch H."/>
            <person name="LaButti K."/>
            <person name="Lagendijk E.L."/>
            <person name="Lapidus A."/>
            <person name="Levasseur A."/>
            <person name="Lindquist E."/>
            <person name="Lipzen A."/>
            <person name="Logrieco A.F."/>
            <person name="MacCabe A."/>
            <person name="Maekelae M.R."/>
            <person name="Malavazi I."/>
            <person name="Melin P."/>
            <person name="Meyer V."/>
            <person name="Mielnichuk N."/>
            <person name="Miskei M."/>
            <person name="Molnar A.P."/>
            <person name="Mule G."/>
            <person name="Ngan C.Y."/>
            <person name="Orejas M."/>
            <person name="Orosz E."/>
            <person name="Ouedraogo J.P."/>
            <person name="Overkamp K.M."/>
            <person name="Park H.-S."/>
            <person name="Perrone G."/>
            <person name="Piumi F."/>
            <person name="Punt P.J."/>
            <person name="Ram A.F."/>
            <person name="Ramon A."/>
            <person name="Rauscher S."/>
            <person name="Record E."/>
            <person name="Riano-Pachon D.M."/>
            <person name="Robert V."/>
            <person name="Roehrig J."/>
            <person name="Ruller R."/>
            <person name="Salamov A."/>
            <person name="Salih N.S."/>
            <person name="Samson R.A."/>
            <person name="Sandor E."/>
            <person name="Sanguinetti M."/>
            <person name="Schuetze T."/>
            <person name="Sepcic K."/>
            <person name="Shelest E."/>
            <person name="Sherlock G."/>
            <person name="Sophianopoulou V."/>
            <person name="Squina F.M."/>
            <person name="Sun H."/>
            <person name="Susca A."/>
            <person name="Todd R.B."/>
            <person name="Tsang A."/>
            <person name="Unkles S.E."/>
            <person name="van de Wiele N."/>
            <person name="van Rossen-Uffink D."/>
            <person name="Oliveira J.V."/>
            <person name="Vesth T.C."/>
            <person name="Visser J."/>
            <person name="Yu J.-H."/>
            <person name="Zhou M."/>
            <person name="Andersen M.R."/>
            <person name="Archer D.B."/>
            <person name="Baker S.E."/>
            <person name="Benoit I."/>
            <person name="Brakhage A.A."/>
            <person name="Braus G.H."/>
            <person name="Fischer R."/>
            <person name="Frisvad J.C."/>
            <person name="Goldman G.H."/>
            <person name="Houbraken J."/>
            <person name="Oakley B."/>
            <person name="Pocsi I."/>
            <person name="Scazzocchio C."/>
            <person name="Seiboth B."/>
            <person name="vanKuyk P.A."/>
            <person name="Wortman J."/>
            <person name="Dyer P.S."/>
            <person name="Grigoriev I.V."/>
        </authorList>
    </citation>
    <scope>NUCLEOTIDE SEQUENCE [LARGE SCALE GENOMIC DNA]</scope>
    <source>
        <strain evidence="9">CBS 506.65</strain>
    </source>
</reference>
<dbReference type="GeneID" id="34615248"/>
<feature type="domain" description="Aldehyde dehydrogenase" evidence="7">
    <location>
        <begin position="12"/>
        <end position="432"/>
    </location>
</feature>
<proteinExistence type="inferred from homology"/>
<dbReference type="Pfam" id="PF00171">
    <property type="entry name" value="Aldedh"/>
    <property type="match status" value="1"/>
</dbReference>
<dbReference type="InterPro" id="IPR016160">
    <property type="entry name" value="Ald_DH_CS_CYS"/>
</dbReference>
<dbReference type="FunFam" id="3.40.605.10:FF:000004">
    <property type="entry name" value="Aldehyde dehydrogenase"/>
    <property type="match status" value="1"/>
</dbReference>
<evidence type="ECO:0000256" key="6">
    <source>
        <dbReference type="SAM" id="Phobius"/>
    </source>
</evidence>
<dbReference type="STRING" id="1073090.A0A1L9SSM8"/>
<dbReference type="Gene3D" id="3.40.605.10">
    <property type="entry name" value="Aldehyde Dehydrogenase, Chain A, domain 1"/>
    <property type="match status" value="1"/>
</dbReference>
<evidence type="ECO:0000313" key="9">
    <source>
        <dbReference type="Proteomes" id="UP000184188"/>
    </source>
</evidence>
<accession>A0A1L9SSM8</accession>
<sequence length="515" mass="56792">MYTTPDEFKARYATLQATFASGKTKSVEWRKWQLKQFWWMMEDGEEALVAAMKGDLHRHPYESITVEIRAVKATVLEMLDHVEEWAKGEVPAAPGLLFRLMGKTWIRSEPYGVVMVIAAWNFALASLILPALAAVAAGNCVVLKPAEGTARTQNVLAELANKYLDSEAICAVTGGPQETAAMLEYKFNHICFTGGSRVGRLVAMAAAKHLTPTILELGGQAPAIVTRSADIELAAKRLANTKLANGGQVCLCVNHVFVHPDIHDQFVQRTVYWLQQFLREGTDQMARIVNEHHFDRVTGLLGKTEGTVVYGGDSDRTTRFVHPAVVTEVSVLDSLMSEELFAPILPVIKADVDAALATITSMPHPLALYIFSRDRQEIDRILDATNSGGVTVNDAMLHSAVPSVPFGGVGESGHGAYGGKWGFDAFSHQRTVLFMGGSWVDKVLSMRYPPFNMANLKYLALSKPKFRRGEAMAEQRRKQRGFPIGPLITLILGGYLMRDYLGISTLINRIVERYP</sequence>
<dbReference type="GO" id="GO:0006081">
    <property type="term" value="P:aldehyde metabolic process"/>
    <property type="evidence" value="ECO:0007669"/>
    <property type="project" value="InterPro"/>
</dbReference>
<dbReference type="GO" id="GO:0005737">
    <property type="term" value="C:cytoplasm"/>
    <property type="evidence" value="ECO:0007669"/>
    <property type="project" value="TreeGrafter"/>
</dbReference>
<dbReference type="PANTHER" id="PTHR43570">
    <property type="entry name" value="ALDEHYDE DEHYDROGENASE"/>
    <property type="match status" value="1"/>
</dbReference>
<keyword evidence="6" id="KW-0812">Transmembrane</keyword>
<dbReference type="InterPro" id="IPR015590">
    <property type="entry name" value="Aldehyde_DH_dom"/>
</dbReference>
<keyword evidence="9" id="KW-1185">Reference proteome</keyword>
<dbReference type="EMBL" id="KV878337">
    <property type="protein sequence ID" value="OJJ50133.1"/>
    <property type="molecule type" value="Genomic_DNA"/>
</dbReference>
<comment type="similarity">
    <text evidence="1 4">Belongs to the aldehyde dehydrogenase family.</text>
</comment>
<dbReference type="InterPro" id="IPR012394">
    <property type="entry name" value="Aldehyde_DH_NAD(P)"/>
</dbReference>
<dbReference type="SUPFAM" id="SSF53720">
    <property type="entry name" value="ALDH-like"/>
    <property type="match status" value="1"/>
</dbReference>
<evidence type="ECO:0000256" key="2">
    <source>
        <dbReference type="ARBA" id="ARBA00022746"/>
    </source>
</evidence>
<dbReference type="Gene3D" id="3.40.309.10">
    <property type="entry name" value="Aldehyde Dehydrogenase, Chain A, domain 2"/>
    <property type="match status" value="1"/>
</dbReference>
<dbReference type="GO" id="GO:0004029">
    <property type="term" value="F:aldehyde dehydrogenase (NAD+) activity"/>
    <property type="evidence" value="ECO:0007669"/>
    <property type="project" value="TreeGrafter"/>
</dbReference>
<dbReference type="AlphaFoldDB" id="A0A1L9SSM8"/>
<keyword evidence="6" id="KW-0472">Membrane</keyword>
<dbReference type="GO" id="GO:0016117">
    <property type="term" value="P:carotenoid biosynthetic process"/>
    <property type="evidence" value="ECO:0007669"/>
    <property type="project" value="UniProtKB-KW"/>
</dbReference>
<dbReference type="PIRSF" id="PIRSF036492">
    <property type="entry name" value="ALDH"/>
    <property type="match status" value="1"/>
</dbReference>
<organism evidence="8 9">
    <name type="scientific">Penicilliopsis zonata CBS 506.65</name>
    <dbReference type="NCBI Taxonomy" id="1073090"/>
    <lineage>
        <taxon>Eukaryota</taxon>
        <taxon>Fungi</taxon>
        <taxon>Dikarya</taxon>
        <taxon>Ascomycota</taxon>
        <taxon>Pezizomycotina</taxon>
        <taxon>Eurotiomycetes</taxon>
        <taxon>Eurotiomycetidae</taxon>
        <taxon>Eurotiales</taxon>
        <taxon>Aspergillaceae</taxon>
        <taxon>Penicilliopsis</taxon>
    </lineage>
</organism>
<dbReference type="PANTHER" id="PTHR43570:SF16">
    <property type="entry name" value="ALDEHYDE DEHYDROGENASE TYPE III, ISOFORM Q"/>
    <property type="match status" value="1"/>
</dbReference>
<name>A0A1L9SSM8_9EURO</name>
<evidence type="ECO:0000256" key="4">
    <source>
        <dbReference type="PIRNR" id="PIRNR036492"/>
    </source>
</evidence>
<keyword evidence="2" id="KW-0125">Carotenoid biosynthesis</keyword>
<evidence type="ECO:0000256" key="1">
    <source>
        <dbReference type="ARBA" id="ARBA00009986"/>
    </source>
</evidence>
<dbReference type="InterPro" id="IPR016161">
    <property type="entry name" value="Ald_DH/histidinol_DH"/>
</dbReference>
<dbReference type="OrthoDB" id="440325at2759"/>
<evidence type="ECO:0000256" key="3">
    <source>
        <dbReference type="ARBA" id="ARBA00023002"/>
    </source>
</evidence>
<dbReference type="InterPro" id="IPR016162">
    <property type="entry name" value="Ald_DH_N"/>
</dbReference>
<dbReference type="VEuPathDB" id="FungiDB:ASPZODRAFT_58612"/>
<feature type="active site" evidence="5">
    <location>
        <position position="216"/>
    </location>
</feature>
<feature type="transmembrane region" description="Helical" evidence="6">
    <location>
        <begin position="111"/>
        <end position="137"/>
    </location>
</feature>
<dbReference type="Proteomes" id="UP000184188">
    <property type="component" value="Unassembled WGS sequence"/>
</dbReference>
<evidence type="ECO:0000259" key="7">
    <source>
        <dbReference type="Pfam" id="PF00171"/>
    </source>
</evidence>
<protein>
    <recommendedName>
        <fullName evidence="4">Aldehyde dehydrogenase</fullName>
    </recommendedName>
</protein>
<gene>
    <name evidence="8" type="ORF">ASPZODRAFT_58612</name>
</gene>
<evidence type="ECO:0000313" key="8">
    <source>
        <dbReference type="EMBL" id="OJJ50133.1"/>
    </source>
</evidence>
<dbReference type="RefSeq" id="XP_022584643.1">
    <property type="nucleotide sequence ID" value="XM_022728784.1"/>
</dbReference>
<feature type="active site" evidence="5">
    <location>
        <position position="250"/>
    </location>
</feature>
<evidence type="ECO:0000256" key="5">
    <source>
        <dbReference type="PIRSR" id="PIRSR036492-1"/>
    </source>
</evidence>
<keyword evidence="6" id="KW-1133">Transmembrane helix</keyword>